<gene>
    <name evidence="15" type="ORF">EV670_0518</name>
</gene>
<dbReference type="Pfam" id="PF07715">
    <property type="entry name" value="Plug"/>
    <property type="match status" value="1"/>
</dbReference>
<dbReference type="SUPFAM" id="SSF56935">
    <property type="entry name" value="Porins"/>
    <property type="match status" value="1"/>
</dbReference>
<feature type="signal peptide" evidence="12">
    <location>
        <begin position="1"/>
        <end position="24"/>
    </location>
</feature>
<dbReference type="AlphaFoldDB" id="A0A4Q7VZY5"/>
<dbReference type="PROSITE" id="PS52016">
    <property type="entry name" value="TONB_DEPENDENT_REC_3"/>
    <property type="match status" value="1"/>
</dbReference>
<evidence type="ECO:0000256" key="7">
    <source>
        <dbReference type="ARBA" id="ARBA00023136"/>
    </source>
</evidence>
<keyword evidence="6 11" id="KW-0798">TonB box</keyword>
<protein>
    <submittedName>
        <fullName evidence="15">Iron complex outermembrane receptor protein</fullName>
    </submittedName>
</protein>
<evidence type="ECO:0000256" key="8">
    <source>
        <dbReference type="ARBA" id="ARBA00023170"/>
    </source>
</evidence>
<sequence length="694" mass="75366">MPTVPSPRPLAAACALLCAGLAQAQPSPPDAEVGTITLKPVVVSGKRNADQSTLTQPDLPTARARIELTPGGVGIVDAEQYSEGRVATLADSLGMATGVFVQPRFGAEEARIAIRGSGLQRTFHGRGLKLMQDGVPLNLADGSFDFQAVEALSARYVEVWRGANALQYGAATLGGAINFVSPNGYNADEWRLRGEAGSFGYRRAQASTGQILGSVDAYVALSHFGQDGYRDHAEQSSQRAFANIGWQLAPNLETRFYLGQVRSRSELPGGLTPAQFEADPRQANPGNITLDQRRDIDWTRASNKTVWRIDGEQQIELFAFAAWKQLDHPIFQVLQQDSRDQGLEARWLSEASLAGRRNRFVAGINAARGVTDDDRFVNVGGSPGARTDQSLQTARNLELYGEWQHEVQPAWWLVAGLHGLEASRRFEDRYIVAGNDQSFDQRYRGWSPKLGLRVDAAPGWQWFANLSRSFEPPSFGELTGGSVPVLNEAQRGTTLELGTRGRTPLLQWDLALYQTRIDGELLSISGTNGNGTTVNADRTLHRGVELGLASPEGSTSPLGWRLNGLLNDFRFDGDVVYGNARLPGIPRATLRAELGWRFAPALRVSLQAEAASSTAIDYARTLFAAGYATWGLRAAGSFDAQGRLGWFVEGRNLADRRYAATTGVIRDASLPGAPLAQLYPGDGRAVYAGLDWRL</sequence>
<evidence type="ECO:0000256" key="5">
    <source>
        <dbReference type="ARBA" id="ARBA00022692"/>
    </source>
</evidence>
<reference evidence="15 16" key="1">
    <citation type="submission" date="2019-02" db="EMBL/GenBank/DDBJ databases">
        <title>Genomic Encyclopedia of Type Strains, Phase IV (KMG-IV): sequencing the most valuable type-strain genomes for metagenomic binning, comparative biology and taxonomic classification.</title>
        <authorList>
            <person name="Goeker M."/>
        </authorList>
    </citation>
    <scope>NUCLEOTIDE SEQUENCE [LARGE SCALE GENOMIC DNA]</scope>
    <source>
        <strain evidence="15 16">DSM 19570</strain>
    </source>
</reference>
<proteinExistence type="inferred from homology"/>
<keyword evidence="16" id="KW-1185">Reference proteome</keyword>
<dbReference type="PANTHER" id="PTHR30069:SF28">
    <property type="entry name" value="TONB-DEPENDENT RECEPTOR YNCD-RELATED"/>
    <property type="match status" value="1"/>
</dbReference>
<dbReference type="RefSeq" id="WP_130430249.1">
    <property type="nucleotide sequence ID" value="NZ_SHKP01000004.1"/>
</dbReference>
<evidence type="ECO:0000256" key="6">
    <source>
        <dbReference type="ARBA" id="ARBA00023077"/>
    </source>
</evidence>
<keyword evidence="7 10" id="KW-0472">Membrane</keyword>
<evidence type="ECO:0000313" key="15">
    <source>
        <dbReference type="EMBL" id="RZU02494.1"/>
    </source>
</evidence>
<evidence type="ECO:0000256" key="1">
    <source>
        <dbReference type="ARBA" id="ARBA00004571"/>
    </source>
</evidence>
<keyword evidence="4 10" id="KW-1134">Transmembrane beta strand</keyword>
<dbReference type="Gene3D" id="2.40.170.20">
    <property type="entry name" value="TonB-dependent receptor, beta-barrel domain"/>
    <property type="match status" value="1"/>
</dbReference>
<name>A0A4Q7VZY5_9BURK</name>
<evidence type="ECO:0000256" key="10">
    <source>
        <dbReference type="PROSITE-ProRule" id="PRU01360"/>
    </source>
</evidence>
<dbReference type="InterPro" id="IPR000531">
    <property type="entry name" value="Beta-barrel_TonB"/>
</dbReference>
<feature type="chain" id="PRO_5020350542" evidence="12">
    <location>
        <begin position="25"/>
        <end position="694"/>
    </location>
</feature>
<dbReference type="InterPro" id="IPR039426">
    <property type="entry name" value="TonB-dep_rcpt-like"/>
</dbReference>
<dbReference type="GO" id="GO:0044718">
    <property type="term" value="P:siderophore transmembrane transport"/>
    <property type="evidence" value="ECO:0007669"/>
    <property type="project" value="TreeGrafter"/>
</dbReference>
<evidence type="ECO:0000256" key="2">
    <source>
        <dbReference type="ARBA" id="ARBA00009810"/>
    </source>
</evidence>
<dbReference type="EMBL" id="SHKP01000004">
    <property type="protein sequence ID" value="RZU02494.1"/>
    <property type="molecule type" value="Genomic_DNA"/>
</dbReference>
<evidence type="ECO:0000256" key="3">
    <source>
        <dbReference type="ARBA" id="ARBA00022448"/>
    </source>
</evidence>
<comment type="subcellular location">
    <subcellularLocation>
        <location evidence="1 10">Cell outer membrane</location>
        <topology evidence="1 10">Multi-pass membrane protein</topology>
    </subcellularLocation>
</comment>
<evidence type="ECO:0000256" key="4">
    <source>
        <dbReference type="ARBA" id="ARBA00022452"/>
    </source>
</evidence>
<evidence type="ECO:0000259" key="13">
    <source>
        <dbReference type="Pfam" id="PF00593"/>
    </source>
</evidence>
<keyword evidence="5 10" id="KW-0812">Transmembrane</keyword>
<comment type="caution">
    <text evidence="15">The sequence shown here is derived from an EMBL/GenBank/DDBJ whole genome shotgun (WGS) entry which is preliminary data.</text>
</comment>
<keyword evidence="8 15" id="KW-0675">Receptor</keyword>
<dbReference type="PANTHER" id="PTHR30069">
    <property type="entry name" value="TONB-DEPENDENT OUTER MEMBRANE RECEPTOR"/>
    <property type="match status" value="1"/>
</dbReference>
<organism evidence="15 16">
    <name type="scientific">Rivibacter subsaxonicus</name>
    <dbReference type="NCBI Taxonomy" id="457575"/>
    <lineage>
        <taxon>Bacteria</taxon>
        <taxon>Pseudomonadati</taxon>
        <taxon>Pseudomonadota</taxon>
        <taxon>Betaproteobacteria</taxon>
        <taxon>Burkholderiales</taxon>
        <taxon>Rivibacter</taxon>
    </lineage>
</organism>
<accession>A0A4Q7VZY5</accession>
<dbReference type="GO" id="GO:0009279">
    <property type="term" value="C:cell outer membrane"/>
    <property type="evidence" value="ECO:0007669"/>
    <property type="project" value="UniProtKB-SubCell"/>
</dbReference>
<evidence type="ECO:0000256" key="9">
    <source>
        <dbReference type="ARBA" id="ARBA00023237"/>
    </source>
</evidence>
<dbReference type="InterPro" id="IPR012910">
    <property type="entry name" value="Plug_dom"/>
</dbReference>
<evidence type="ECO:0000259" key="14">
    <source>
        <dbReference type="Pfam" id="PF07715"/>
    </source>
</evidence>
<evidence type="ECO:0000256" key="11">
    <source>
        <dbReference type="RuleBase" id="RU003357"/>
    </source>
</evidence>
<comment type="similarity">
    <text evidence="2 10 11">Belongs to the TonB-dependent receptor family.</text>
</comment>
<dbReference type="InterPro" id="IPR036942">
    <property type="entry name" value="Beta-barrel_TonB_sf"/>
</dbReference>
<keyword evidence="12" id="KW-0732">Signal</keyword>
<dbReference type="Pfam" id="PF00593">
    <property type="entry name" value="TonB_dep_Rec_b-barrel"/>
    <property type="match status" value="1"/>
</dbReference>
<dbReference type="InterPro" id="IPR037066">
    <property type="entry name" value="Plug_dom_sf"/>
</dbReference>
<keyword evidence="3 10" id="KW-0813">Transport</keyword>
<evidence type="ECO:0000313" key="16">
    <source>
        <dbReference type="Proteomes" id="UP000293671"/>
    </source>
</evidence>
<dbReference type="OrthoDB" id="7176844at2"/>
<feature type="domain" description="TonB-dependent receptor-like beta-barrel" evidence="13">
    <location>
        <begin position="219"/>
        <end position="653"/>
    </location>
</feature>
<keyword evidence="9 10" id="KW-0998">Cell outer membrane</keyword>
<dbReference type="Proteomes" id="UP000293671">
    <property type="component" value="Unassembled WGS sequence"/>
</dbReference>
<dbReference type="GO" id="GO:0015344">
    <property type="term" value="F:siderophore uptake transmembrane transporter activity"/>
    <property type="evidence" value="ECO:0007669"/>
    <property type="project" value="TreeGrafter"/>
</dbReference>
<dbReference type="Gene3D" id="2.170.130.10">
    <property type="entry name" value="TonB-dependent receptor, plug domain"/>
    <property type="match status" value="1"/>
</dbReference>
<feature type="domain" description="TonB-dependent receptor plug" evidence="14">
    <location>
        <begin position="69"/>
        <end position="176"/>
    </location>
</feature>
<evidence type="ECO:0000256" key="12">
    <source>
        <dbReference type="SAM" id="SignalP"/>
    </source>
</evidence>